<dbReference type="PANTHER" id="PTHR24206">
    <property type="entry name" value="OS06G0237300 PROTEIN"/>
    <property type="match status" value="1"/>
</dbReference>
<dbReference type="Pfam" id="PF00412">
    <property type="entry name" value="LIM"/>
    <property type="match status" value="2"/>
</dbReference>
<reference evidence="11 12" key="1">
    <citation type="submission" date="2021-05" db="EMBL/GenBank/DDBJ databases">
        <title>Genome Assembly of Synthetic Allotetraploid Brassica napus Reveals Homoeologous Exchanges between Subgenomes.</title>
        <authorList>
            <person name="Davis J.T."/>
        </authorList>
    </citation>
    <scope>NUCLEOTIDE SEQUENCE [LARGE SCALE GENOMIC DNA]</scope>
    <source>
        <strain evidence="12">cv. Da-Ae</strain>
        <tissue evidence="11">Seedling</tissue>
    </source>
</reference>
<evidence type="ECO:0000313" key="11">
    <source>
        <dbReference type="EMBL" id="KAH0866657.1"/>
    </source>
</evidence>
<sequence length="175" mass="19668">MSFTGTTDKCNVCDKTVYVMDMLSIEGMPYHKSCFKCTHCKGTLVMSNYSSMDGVLYCKTHFEQLFKESGNFSKNFQPGKTEKPEQVQMEGECFHKTCFKCAHGGCMLTHSSYASLDGVLYCRHHFNQLFLEKGNYAHVLQSANHRRTASGNTLPPETTEEVAVEAKEENGDSQS</sequence>
<protein>
    <recommendedName>
        <fullName evidence="10">LIM zinc-binding domain-containing protein</fullName>
    </recommendedName>
</protein>
<keyword evidence="5 8" id="KW-0440">LIM domain</keyword>
<dbReference type="SUPFAM" id="SSF57716">
    <property type="entry name" value="Glucocorticoid receptor-like (DNA-binding domain)"/>
    <property type="match status" value="3"/>
</dbReference>
<keyword evidence="3 8" id="KW-0479">Metal-binding</keyword>
<comment type="subunit">
    <text evidence="2">Interacts with F-actin.</text>
</comment>
<dbReference type="Gene3D" id="2.10.110.10">
    <property type="entry name" value="Cysteine Rich Protein"/>
    <property type="match status" value="2"/>
</dbReference>
<accession>A0ABQ7YER6</accession>
<dbReference type="InterPro" id="IPR001781">
    <property type="entry name" value="Znf_LIM"/>
</dbReference>
<evidence type="ECO:0000256" key="2">
    <source>
        <dbReference type="ARBA" id="ARBA00011385"/>
    </source>
</evidence>
<comment type="subcellular location">
    <subcellularLocation>
        <location evidence="1">Cytoplasm</location>
        <location evidence="1">Cytoskeleton</location>
    </subcellularLocation>
</comment>
<dbReference type="SMART" id="SM00132">
    <property type="entry name" value="LIM"/>
    <property type="match status" value="2"/>
</dbReference>
<comment type="caution">
    <text evidence="11">The sequence shown here is derived from an EMBL/GenBank/DDBJ whole genome shotgun (WGS) entry which is preliminary data.</text>
</comment>
<evidence type="ECO:0000256" key="6">
    <source>
        <dbReference type="ARBA" id="ARBA00023203"/>
    </source>
</evidence>
<evidence type="ECO:0000256" key="3">
    <source>
        <dbReference type="ARBA" id="ARBA00022723"/>
    </source>
</evidence>
<dbReference type="CDD" id="cd09440">
    <property type="entry name" value="LIM1_SF3"/>
    <property type="match status" value="1"/>
</dbReference>
<feature type="domain" description="LIM zinc-binding" evidence="10">
    <location>
        <begin position="8"/>
        <end position="68"/>
    </location>
</feature>
<dbReference type="PROSITE" id="PS50023">
    <property type="entry name" value="LIM_DOMAIN_2"/>
    <property type="match status" value="1"/>
</dbReference>
<feature type="region of interest" description="Disordered" evidence="9">
    <location>
        <begin position="146"/>
        <end position="175"/>
    </location>
</feature>
<evidence type="ECO:0000259" key="10">
    <source>
        <dbReference type="PROSITE" id="PS50023"/>
    </source>
</evidence>
<organism evidence="11 12">
    <name type="scientific">Brassica napus</name>
    <name type="common">Rape</name>
    <dbReference type="NCBI Taxonomy" id="3708"/>
    <lineage>
        <taxon>Eukaryota</taxon>
        <taxon>Viridiplantae</taxon>
        <taxon>Streptophyta</taxon>
        <taxon>Embryophyta</taxon>
        <taxon>Tracheophyta</taxon>
        <taxon>Spermatophyta</taxon>
        <taxon>Magnoliopsida</taxon>
        <taxon>eudicotyledons</taxon>
        <taxon>Gunneridae</taxon>
        <taxon>Pentapetalae</taxon>
        <taxon>rosids</taxon>
        <taxon>malvids</taxon>
        <taxon>Brassicales</taxon>
        <taxon>Brassicaceae</taxon>
        <taxon>Brassiceae</taxon>
        <taxon>Brassica</taxon>
    </lineage>
</organism>
<evidence type="ECO:0000256" key="4">
    <source>
        <dbReference type="ARBA" id="ARBA00022833"/>
    </source>
</evidence>
<keyword evidence="6" id="KW-0009">Actin-binding</keyword>
<evidence type="ECO:0000256" key="1">
    <source>
        <dbReference type="ARBA" id="ARBA00004245"/>
    </source>
</evidence>
<proteinExistence type="predicted"/>
<evidence type="ECO:0000256" key="7">
    <source>
        <dbReference type="ARBA" id="ARBA00023212"/>
    </source>
</evidence>
<keyword evidence="4 8" id="KW-0862">Zinc</keyword>
<name>A0ABQ7YER6_BRANA</name>
<dbReference type="PROSITE" id="PS00478">
    <property type="entry name" value="LIM_DOMAIN_1"/>
    <property type="match status" value="1"/>
</dbReference>
<keyword evidence="7" id="KW-0206">Cytoskeleton</keyword>
<dbReference type="Proteomes" id="UP000824890">
    <property type="component" value="Unassembled WGS sequence"/>
</dbReference>
<dbReference type="EMBL" id="JAGKQM010000018">
    <property type="protein sequence ID" value="KAH0866657.1"/>
    <property type="molecule type" value="Genomic_DNA"/>
</dbReference>
<keyword evidence="12" id="KW-1185">Reference proteome</keyword>
<keyword evidence="7" id="KW-0963">Cytoplasm</keyword>
<gene>
    <name evidence="11" type="ORF">HID58_083868</name>
</gene>
<evidence type="ECO:0000256" key="5">
    <source>
        <dbReference type="ARBA" id="ARBA00023038"/>
    </source>
</evidence>
<evidence type="ECO:0000256" key="8">
    <source>
        <dbReference type="PROSITE-ProRule" id="PRU00125"/>
    </source>
</evidence>
<evidence type="ECO:0000256" key="9">
    <source>
        <dbReference type="SAM" id="MobiDB-lite"/>
    </source>
</evidence>
<feature type="compositionally biased region" description="Basic and acidic residues" evidence="9">
    <location>
        <begin position="164"/>
        <end position="175"/>
    </location>
</feature>
<evidence type="ECO:0000313" key="12">
    <source>
        <dbReference type="Proteomes" id="UP000824890"/>
    </source>
</evidence>